<dbReference type="PANTHER" id="PTHR30572">
    <property type="entry name" value="MEMBRANE COMPONENT OF TRANSPORTER-RELATED"/>
    <property type="match status" value="1"/>
</dbReference>
<comment type="caution">
    <text evidence="10">The sequence shown here is derived from an EMBL/GenBank/DDBJ whole genome shotgun (WGS) entry which is preliminary data.</text>
</comment>
<dbReference type="InterPro" id="IPR003838">
    <property type="entry name" value="ABC3_permease_C"/>
</dbReference>
<evidence type="ECO:0000256" key="2">
    <source>
        <dbReference type="ARBA" id="ARBA00022475"/>
    </source>
</evidence>
<comment type="subcellular location">
    <subcellularLocation>
        <location evidence="1">Cell membrane</location>
        <topology evidence="1">Multi-pass membrane protein</topology>
    </subcellularLocation>
</comment>
<feature type="transmembrane region" description="Helical" evidence="7">
    <location>
        <begin position="22"/>
        <end position="43"/>
    </location>
</feature>
<dbReference type="Pfam" id="PF02687">
    <property type="entry name" value="FtsX"/>
    <property type="match status" value="1"/>
</dbReference>
<evidence type="ECO:0000256" key="4">
    <source>
        <dbReference type="ARBA" id="ARBA00022989"/>
    </source>
</evidence>
<dbReference type="InterPro" id="IPR050250">
    <property type="entry name" value="Macrolide_Exporter_MacB"/>
</dbReference>
<evidence type="ECO:0000256" key="5">
    <source>
        <dbReference type="ARBA" id="ARBA00023136"/>
    </source>
</evidence>
<feature type="transmembrane region" description="Helical" evidence="7">
    <location>
        <begin position="362"/>
        <end position="390"/>
    </location>
</feature>
<feature type="transmembrane region" description="Helical" evidence="7">
    <location>
        <begin position="315"/>
        <end position="342"/>
    </location>
</feature>
<evidence type="ECO:0000256" key="7">
    <source>
        <dbReference type="SAM" id="Phobius"/>
    </source>
</evidence>
<reference evidence="10 11" key="1">
    <citation type="submission" date="2019-11" db="EMBL/GenBank/DDBJ databases">
        <authorList>
            <person name="Criscuolo A."/>
        </authorList>
    </citation>
    <scope>NUCLEOTIDE SEQUENCE [LARGE SCALE GENOMIC DNA]</scope>
    <source>
        <strain evidence="10">CIP111667</strain>
    </source>
</reference>
<dbReference type="RefSeq" id="WP_156741780.1">
    <property type="nucleotide sequence ID" value="NZ_CACRYJ010000046.1"/>
</dbReference>
<feature type="domain" description="ABC3 transporter permease C-terminal" evidence="8">
    <location>
        <begin position="275"/>
        <end position="392"/>
    </location>
</feature>
<evidence type="ECO:0000313" key="11">
    <source>
        <dbReference type="Proteomes" id="UP000419743"/>
    </source>
</evidence>
<evidence type="ECO:0000259" key="8">
    <source>
        <dbReference type="Pfam" id="PF02687"/>
    </source>
</evidence>
<keyword evidence="3 7" id="KW-0812">Transmembrane</keyword>
<dbReference type="InterPro" id="IPR025857">
    <property type="entry name" value="MacB_PCD"/>
</dbReference>
<evidence type="ECO:0000256" key="6">
    <source>
        <dbReference type="ARBA" id="ARBA00038076"/>
    </source>
</evidence>
<evidence type="ECO:0000256" key="3">
    <source>
        <dbReference type="ARBA" id="ARBA00022692"/>
    </source>
</evidence>
<dbReference type="GO" id="GO:0022857">
    <property type="term" value="F:transmembrane transporter activity"/>
    <property type="evidence" value="ECO:0007669"/>
    <property type="project" value="TreeGrafter"/>
</dbReference>
<organism evidence="10 11">
    <name type="scientific">Occultella aeris</name>
    <dbReference type="NCBI Taxonomy" id="2761496"/>
    <lineage>
        <taxon>Bacteria</taxon>
        <taxon>Bacillati</taxon>
        <taxon>Actinomycetota</taxon>
        <taxon>Actinomycetes</taxon>
        <taxon>Micrococcales</taxon>
        <taxon>Ruaniaceae</taxon>
        <taxon>Occultella</taxon>
    </lineage>
</organism>
<feature type="domain" description="MacB-like periplasmic core" evidence="9">
    <location>
        <begin position="23"/>
        <end position="209"/>
    </location>
</feature>
<name>A0A7M4DLQ7_9MICO</name>
<keyword evidence="4 7" id="KW-1133">Transmembrane helix</keyword>
<accession>A0A7M4DLQ7</accession>
<protein>
    <submittedName>
        <fullName evidence="10">Putative ABC transporter permease YknZ</fullName>
    </submittedName>
</protein>
<evidence type="ECO:0000313" key="10">
    <source>
        <dbReference type="EMBL" id="VZO38233.1"/>
    </source>
</evidence>
<dbReference type="GO" id="GO:0005886">
    <property type="term" value="C:plasma membrane"/>
    <property type="evidence" value="ECO:0007669"/>
    <property type="project" value="UniProtKB-SubCell"/>
</dbReference>
<keyword evidence="5 7" id="KW-0472">Membrane</keyword>
<sequence>MTGFVGALVEAWGELRIHRLRVLLSLIGVAVAVAAMTGVTALGDITRQAQAELSEAQSGRPATFRVDAWSETATLDATATTAAFREFVDRYQIEQASLVTYSTMPVRMPTATWDVTVQAVDPPYGTMHRIAPIHGSWFTAADADRFSPALVVNEAFLRELGVTDLAGRPTVLIGAGEPVLATVTGVVADLWPGAYPEAYILSSAYERWIPPNPEYFTVPALEVWVPPEDAAVAEEYLNRDLTAALGAGTQVQIYRQDAFGIEEFDQVFQLVVTGIGVLVLMLGALSLVNISLVTVRQRIREIGIRRSFGASSGRIFFSIMMESLVATVLAGVVGVGIAVVAVRNAPIESLIGWGTIQDLPPFPVSAAVTGLVAATAIGALAGLLPALVAVRVKPIDAIRY</sequence>
<comment type="similarity">
    <text evidence="6">Belongs to the ABC-4 integral membrane protein family.</text>
</comment>
<dbReference type="Proteomes" id="UP000419743">
    <property type="component" value="Unassembled WGS sequence"/>
</dbReference>
<gene>
    <name evidence="10" type="primary">yknZ</name>
    <name evidence="10" type="ORF">HALOF300_03074</name>
</gene>
<keyword evidence="11" id="KW-1185">Reference proteome</keyword>
<dbReference type="PANTHER" id="PTHR30572:SF4">
    <property type="entry name" value="ABC TRANSPORTER PERMEASE YTRF"/>
    <property type="match status" value="1"/>
</dbReference>
<dbReference type="Pfam" id="PF12704">
    <property type="entry name" value="MacB_PCD"/>
    <property type="match status" value="1"/>
</dbReference>
<keyword evidence="2" id="KW-1003">Cell membrane</keyword>
<evidence type="ECO:0000256" key="1">
    <source>
        <dbReference type="ARBA" id="ARBA00004651"/>
    </source>
</evidence>
<proteinExistence type="inferred from homology"/>
<dbReference type="AlphaFoldDB" id="A0A7M4DLQ7"/>
<dbReference type="EMBL" id="CACRYJ010000046">
    <property type="protein sequence ID" value="VZO38233.1"/>
    <property type="molecule type" value="Genomic_DNA"/>
</dbReference>
<feature type="transmembrane region" description="Helical" evidence="7">
    <location>
        <begin position="270"/>
        <end position="295"/>
    </location>
</feature>
<evidence type="ECO:0000259" key="9">
    <source>
        <dbReference type="Pfam" id="PF12704"/>
    </source>
</evidence>